<keyword evidence="2" id="KW-0238">DNA-binding</keyword>
<evidence type="ECO:0000313" key="5">
    <source>
        <dbReference type="EMBL" id="GCF11449.1"/>
    </source>
</evidence>
<dbReference type="OrthoDB" id="327696at2"/>
<dbReference type="InterPro" id="IPR036390">
    <property type="entry name" value="WH_DNA-bd_sf"/>
</dbReference>
<evidence type="ECO:0000256" key="2">
    <source>
        <dbReference type="ARBA" id="ARBA00023125"/>
    </source>
</evidence>
<protein>
    <recommendedName>
        <fullName evidence="4">HTH marR-type domain-containing protein</fullName>
    </recommendedName>
</protein>
<proteinExistence type="predicted"/>
<evidence type="ECO:0000259" key="4">
    <source>
        <dbReference type="PROSITE" id="PS50995"/>
    </source>
</evidence>
<keyword evidence="1" id="KW-0805">Transcription regulation</keyword>
<keyword evidence="6" id="KW-1185">Reference proteome</keyword>
<dbReference type="SMART" id="SM00347">
    <property type="entry name" value="HTH_MARR"/>
    <property type="match status" value="1"/>
</dbReference>
<dbReference type="Proteomes" id="UP000322530">
    <property type="component" value="Unassembled WGS sequence"/>
</dbReference>
<dbReference type="RefSeq" id="WP_149404278.1">
    <property type="nucleotide sequence ID" value="NZ_BIXY01000113.1"/>
</dbReference>
<dbReference type="PANTHER" id="PTHR42756:SF1">
    <property type="entry name" value="TRANSCRIPTIONAL REPRESSOR OF EMRAB OPERON"/>
    <property type="match status" value="1"/>
</dbReference>
<evidence type="ECO:0000313" key="6">
    <source>
        <dbReference type="Proteomes" id="UP000322530"/>
    </source>
</evidence>
<feature type="domain" description="HTH marR-type" evidence="4">
    <location>
        <begin position="13"/>
        <end position="155"/>
    </location>
</feature>
<dbReference type="GO" id="GO:0003677">
    <property type="term" value="F:DNA binding"/>
    <property type="evidence" value="ECO:0007669"/>
    <property type="project" value="UniProtKB-KW"/>
</dbReference>
<dbReference type="PROSITE" id="PS50995">
    <property type="entry name" value="HTH_MARR_2"/>
    <property type="match status" value="1"/>
</dbReference>
<dbReference type="Gene3D" id="1.10.10.10">
    <property type="entry name" value="Winged helix-like DNA-binding domain superfamily/Winged helix DNA-binding domain"/>
    <property type="match status" value="1"/>
</dbReference>
<keyword evidence="3" id="KW-0804">Transcription</keyword>
<name>A0A5A5TK89_9CHLR</name>
<reference evidence="5 6" key="1">
    <citation type="submission" date="2019-01" db="EMBL/GenBank/DDBJ databases">
        <title>Draft genome sequence of Dictyobacter sp. Uno17.</title>
        <authorList>
            <person name="Wang C.M."/>
            <person name="Zheng Y."/>
            <person name="Sakai Y."/>
            <person name="Abe K."/>
            <person name="Yokota A."/>
            <person name="Yabe S."/>
        </authorList>
    </citation>
    <scope>NUCLEOTIDE SEQUENCE [LARGE SCALE GENOMIC DNA]</scope>
    <source>
        <strain evidence="5 6">Uno17</strain>
    </source>
</reference>
<dbReference type="PANTHER" id="PTHR42756">
    <property type="entry name" value="TRANSCRIPTIONAL REGULATOR, MARR"/>
    <property type="match status" value="1"/>
</dbReference>
<dbReference type="EMBL" id="BIXY01000113">
    <property type="protein sequence ID" value="GCF11449.1"/>
    <property type="molecule type" value="Genomic_DNA"/>
</dbReference>
<sequence length="161" mass="18732">MSEPSSERTLDIANALFDIIPRLLERIRAEIPHNSDDIAPEWRDILELRATKGQFKFLRVLMTRQQCAMQELAEQLDVAPPAITAMVKRLLAQGFVTRIRDEQDWRVVKISLTERGQRVVSLYEEFWCTHLHRLLSHLSQEELTHLQGALPALRHLSEEEL</sequence>
<organism evidence="5 6">
    <name type="scientific">Dictyobacter arantiisoli</name>
    <dbReference type="NCBI Taxonomy" id="2014874"/>
    <lineage>
        <taxon>Bacteria</taxon>
        <taxon>Bacillati</taxon>
        <taxon>Chloroflexota</taxon>
        <taxon>Ktedonobacteria</taxon>
        <taxon>Ktedonobacterales</taxon>
        <taxon>Dictyobacteraceae</taxon>
        <taxon>Dictyobacter</taxon>
    </lineage>
</organism>
<comment type="caution">
    <text evidence="5">The sequence shown here is derived from an EMBL/GenBank/DDBJ whole genome shotgun (WGS) entry which is preliminary data.</text>
</comment>
<gene>
    <name evidence="5" type="ORF">KDI_50130</name>
</gene>
<accession>A0A5A5TK89</accession>
<dbReference type="InterPro" id="IPR000835">
    <property type="entry name" value="HTH_MarR-typ"/>
</dbReference>
<evidence type="ECO:0000256" key="1">
    <source>
        <dbReference type="ARBA" id="ARBA00023015"/>
    </source>
</evidence>
<dbReference type="SUPFAM" id="SSF46785">
    <property type="entry name" value="Winged helix' DNA-binding domain"/>
    <property type="match status" value="1"/>
</dbReference>
<evidence type="ECO:0000256" key="3">
    <source>
        <dbReference type="ARBA" id="ARBA00023163"/>
    </source>
</evidence>
<dbReference type="GO" id="GO:0003700">
    <property type="term" value="F:DNA-binding transcription factor activity"/>
    <property type="evidence" value="ECO:0007669"/>
    <property type="project" value="InterPro"/>
</dbReference>
<dbReference type="PRINTS" id="PR00598">
    <property type="entry name" value="HTHMARR"/>
</dbReference>
<dbReference type="Pfam" id="PF01047">
    <property type="entry name" value="MarR"/>
    <property type="match status" value="1"/>
</dbReference>
<dbReference type="AlphaFoldDB" id="A0A5A5TK89"/>
<dbReference type="InterPro" id="IPR036388">
    <property type="entry name" value="WH-like_DNA-bd_sf"/>
</dbReference>